<protein>
    <submittedName>
        <fullName evidence="2">Uncharacterized protein</fullName>
    </submittedName>
</protein>
<evidence type="ECO:0000256" key="1">
    <source>
        <dbReference type="SAM" id="MobiDB-lite"/>
    </source>
</evidence>
<name>A0A7T8HJ07_CALRO</name>
<evidence type="ECO:0000313" key="3">
    <source>
        <dbReference type="Proteomes" id="UP000595437"/>
    </source>
</evidence>
<feature type="compositionally biased region" description="Basic and acidic residues" evidence="1">
    <location>
        <begin position="54"/>
        <end position="66"/>
    </location>
</feature>
<dbReference type="EMBL" id="CP045896">
    <property type="protein sequence ID" value="QQP50795.1"/>
    <property type="molecule type" value="Genomic_DNA"/>
</dbReference>
<accession>A0A7T8HJ07</accession>
<reference evidence="3" key="1">
    <citation type="submission" date="2021-01" db="EMBL/GenBank/DDBJ databases">
        <title>Caligus Genome Assembly.</title>
        <authorList>
            <person name="Gallardo-Escarate C."/>
        </authorList>
    </citation>
    <scope>NUCLEOTIDE SEQUENCE [LARGE SCALE GENOMIC DNA]</scope>
</reference>
<dbReference type="Proteomes" id="UP000595437">
    <property type="component" value="Chromosome 7"/>
</dbReference>
<proteinExistence type="predicted"/>
<organism evidence="2 3">
    <name type="scientific">Caligus rogercresseyi</name>
    <name type="common">Sea louse</name>
    <dbReference type="NCBI Taxonomy" id="217165"/>
    <lineage>
        <taxon>Eukaryota</taxon>
        <taxon>Metazoa</taxon>
        <taxon>Ecdysozoa</taxon>
        <taxon>Arthropoda</taxon>
        <taxon>Crustacea</taxon>
        <taxon>Multicrustacea</taxon>
        <taxon>Hexanauplia</taxon>
        <taxon>Copepoda</taxon>
        <taxon>Siphonostomatoida</taxon>
        <taxon>Caligidae</taxon>
        <taxon>Caligus</taxon>
    </lineage>
</organism>
<dbReference type="AlphaFoldDB" id="A0A7T8HJ07"/>
<keyword evidence="3" id="KW-1185">Reference proteome</keyword>
<feature type="region of interest" description="Disordered" evidence="1">
    <location>
        <begin position="41"/>
        <end position="66"/>
    </location>
</feature>
<sequence>MTRRIVRGSLTKVDKKEIVEIVGSSLATFYNVSKALKDGNCTGRTLSSGGANKKRTEDFLGRSRRR</sequence>
<evidence type="ECO:0000313" key="2">
    <source>
        <dbReference type="EMBL" id="QQP50795.1"/>
    </source>
</evidence>
<gene>
    <name evidence="2" type="ORF">FKW44_011924</name>
</gene>